<keyword evidence="2" id="KW-1185">Reference proteome</keyword>
<sequence>MFVEVFNAMVENKECFIRKWKESFKKSDLLPKYKASQFIEIIGDAKPIVEFDINLYFRIIEKMTVFEGVKIIVTLLDGTNVECEIE</sequence>
<dbReference type="EMBL" id="JBJHZX010000037">
    <property type="protein sequence ID" value="MFL0197769.1"/>
    <property type="molecule type" value="Genomic_DNA"/>
</dbReference>
<dbReference type="RefSeq" id="WP_406793873.1">
    <property type="nucleotide sequence ID" value="NZ_JBJHZX010000037.1"/>
</dbReference>
<organism evidence="1 2">
    <name type="scientific">Candidatus Clostridium eludens</name>
    <dbReference type="NCBI Taxonomy" id="3381663"/>
    <lineage>
        <taxon>Bacteria</taxon>
        <taxon>Bacillati</taxon>
        <taxon>Bacillota</taxon>
        <taxon>Clostridia</taxon>
        <taxon>Eubacteriales</taxon>
        <taxon>Clostridiaceae</taxon>
        <taxon>Clostridium</taxon>
    </lineage>
</organism>
<comment type="caution">
    <text evidence="1">The sequence shown here is derived from an EMBL/GenBank/DDBJ whole genome shotgun (WGS) entry which is preliminary data.</text>
</comment>
<evidence type="ECO:0000313" key="2">
    <source>
        <dbReference type="Proteomes" id="UP001623660"/>
    </source>
</evidence>
<protein>
    <submittedName>
        <fullName evidence="1">Recombinase</fullName>
    </submittedName>
</protein>
<reference evidence="1 2" key="1">
    <citation type="submission" date="2024-11" db="EMBL/GenBank/DDBJ databases">
        <authorList>
            <person name="Heng Y.C."/>
            <person name="Lim A.C.H."/>
            <person name="Lee J.K.Y."/>
            <person name="Kittelmann S."/>
        </authorList>
    </citation>
    <scope>NUCLEOTIDE SEQUENCE [LARGE SCALE GENOMIC DNA]</scope>
    <source>
        <strain evidence="1 2">WILCCON 0269</strain>
    </source>
</reference>
<proteinExistence type="predicted"/>
<accession>A0ABW8SRG4</accession>
<name>A0ABW8SRG4_9CLOT</name>
<dbReference type="Proteomes" id="UP001623660">
    <property type="component" value="Unassembled WGS sequence"/>
</dbReference>
<gene>
    <name evidence="1" type="ORF">ACJDU8_19690</name>
</gene>
<evidence type="ECO:0000313" key="1">
    <source>
        <dbReference type="EMBL" id="MFL0197769.1"/>
    </source>
</evidence>